<reference evidence="1" key="1">
    <citation type="submission" date="2009-10" db="EMBL/GenBank/DDBJ databases">
        <title>Diversity of trophic interactions inside an arsenic-rich microbial ecosystem.</title>
        <authorList>
            <person name="Bertin P.N."/>
            <person name="Heinrich-Salmeron A."/>
            <person name="Pelletier E."/>
            <person name="Goulhen-Chollet F."/>
            <person name="Arsene-Ploetze F."/>
            <person name="Gallien S."/>
            <person name="Calteau A."/>
            <person name="Vallenet D."/>
            <person name="Casiot C."/>
            <person name="Chane-Woon-Ming B."/>
            <person name="Giloteaux L."/>
            <person name="Barakat M."/>
            <person name="Bonnefoy V."/>
            <person name="Bruneel O."/>
            <person name="Chandler M."/>
            <person name="Cleiss J."/>
            <person name="Duran R."/>
            <person name="Elbaz-Poulichet F."/>
            <person name="Fonknechten N."/>
            <person name="Lauga B."/>
            <person name="Mornico D."/>
            <person name="Ortet P."/>
            <person name="Schaeffer C."/>
            <person name="Siguier P."/>
            <person name="Alexander Thil Smith A."/>
            <person name="Van Dorsselaer A."/>
            <person name="Weissenbach J."/>
            <person name="Medigue C."/>
            <person name="Le Paslier D."/>
        </authorList>
    </citation>
    <scope>NUCLEOTIDE SEQUENCE</scope>
</reference>
<proteinExistence type="predicted"/>
<comment type="caution">
    <text evidence="1">The sequence shown here is derived from an EMBL/GenBank/DDBJ whole genome shotgun (WGS) entry which is preliminary data.</text>
</comment>
<gene>
    <name evidence="1" type="ORF">CARN5_1246</name>
</gene>
<accession>E6QDQ0</accession>
<evidence type="ECO:0000313" key="1">
    <source>
        <dbReference type="EMBL" id="CBI05326.1"/>
    </source>
</evidence>
<protein>
    <submittedName>
        <fullName evidence="1">Uncharacterized protein</fullName>
    </submittedName>
</protein>
<dbReference type="AlphaFoldDB" id="E6QDQ0"/>
<dbReference type="EMBL" id="CABP01000106">
    <property type="protein sequence ID" value="CBI05326.1"/>
    <property type="molecule type" value="Genomic_DNA"/>
</dbReference>
<name>E6QDQ0_9ZZZZ</name>
<organism evidence="1">
    <name type="scientific">mine drainage metagenome</name>
    <dbReference type="NCBI Taxonomy" id="410659"/>
    <lineage>
        <taxon>unclassified sequences</taxon>
        <taxon>metagenomes</taxon>
        <taxon>ecological metagenomes</taxon>
    </lineage>
</organism>
<sequence length="153" mass="17398">MHSEFISFCKMLRLHHEYMLRIQWFMMVKHQTDKSEKLSRPLQKRCPCGQEHKLYIILGGIPEKWCRQDLVAGASKDQEGTSSGIIIPQHIFISICMLTLGGCSAFVCCGGCVLHRLGEGSGERVPLFWTRALLYPGHDLVGTVHRMLHGFWG</sequence>